<keyword evidence="6" id="KW-0812">Transmembrane</keyword>
<feature type="compositionally biased region" description="Polar residues" evidence="5">
    <location>
        <begin position="68"/>
        <end position="91"/>
    </location>
</feature>
<gene>
    <name evidence="8" type="ORF">chiPu_0013335</name>
</gene>
<evidence type="ECO:0000256" key="1">
    <source>
        <dbReference type="ARBA" id="ARBA00022723"/>
    </source>
</evidence>
<feature type="region of interest" description="Disordered" evidence="5">
    <location>
        <begin position="42"/>
        <end position="98"/>
    </location>
</feature>
<evidence type="ECO:0000256" key="4">
    <source>
        <dbReference type="SAM" id="Coils"/>
    </source>
</evidence>
<dbReference type="InterPro" id="IPR011992">
    <property type="entry name" value="EF-hand-dom_pair"/>
</dbReference>
<keyword evidence="3" id="KW-0106">Calcium</keyword>
<name>A0A401SWU5_CHIPU</name>
<dbReference type="SUPFAM" id="SSF47473">
    <property type="entry name" value="EF-hand"/>
    <property type="match status" value="1"/>
</dbReference>
<feature type="coiled-coil region" evidence="4">
    <location>
        <begin position="140"/>
        <end position="206"/>
    </location>
</feature>
<proteinExistence type="predicted"/>
<keyword evidence="1" id="KW-0479">Metal-binding</keyword>
<dbReference type="PANTHER" id="PTHR34524">
    <property type="entry name" value="CALCYPHOSIN"/>
    <property type="match status" value="1"/>
</dbReference>
<dbReference type="InterPro" id="IPR032763">
    <property type="entry name" value="RIC3_N"/>
</dbReference>
<dbReference type="InterPro" id="IPR018247">
    <property type="entry name" value="EF_Hand_1_Ca_BS"/>
</dbReference>
<keyword evidence="4" id="KW-0175">Coiled coil</keyword>
<keyword evidence="6" id="KW-0472">Membrane</keyword>
<evidence type="ECO:0000256" key="5">
    <source>
        <dbReference type="SAM" id="MobiDB-lite"/>
    </source>
</evidence>
<dbReference type="InterPro" id="IPR051581">
    <property type="entry name" value="Ca-bind"/>
</dbReference>
<evidence type="ECO:0000256" key="2">
    <source>
        <dbReference type="ARBA" id="ARBA00022737"/>
    </source>
</evidence>
<dbReference type="PROSITE" id="PS00018">
    <property type="entry name" value="EF_HAND_1"/>
    <property type="match status" value="1"/>
</dbReference>
<evidence type="ECO:0000313" key="9">
    <source>
        <dbReference type="Proteomes" id="UP000287033"/>
    </source>
</evidence>
<feature type="transmembrane region" description="Helical" evidence="6">
    <location>
        <begin position="20"/>
        <end position="38"/>
    </location>
</feature>
<dbReference type="GO" id="GO:0005509">
    <property type="term" value="F:calcium ion binding"/>
    <property type="evidence" value="ECO:0007669"/>
    <property type="project" value="InterPro"/>
</dbReference>
<dbReference type="STRING" id="137246.A0A401SWU5"/>
<feature type="domain" description="EF-hand" evidence="7">
    <location>
        <begin position="742"/>
        <end position="777"/>
    </location>
</feature>
<organism evidence="8 9">
    <name type="scientific">Chiloscyllium punctatum</name>
    <name type="common">Brownbanded bambooshark</name>
    <name type="synonym">Hemiscyllium punctatum</name>
    <dbReference type="NCBI Taxonomy" id="137246"/>
    <lineage>
        <taxon>Eukaryota</taxon>
        <taxon>Metazoa</taxon>
        <taxon>Chordata</taxon>
        <taxon>Craniata</taxon>
        <taxon>Vertebrata</taxon>
        <taxon>Chondrichthyes</taxon>
        <taxon>Elasmobranchii</taxon>
        <taxon>Galeomorphii</taxon>
        <taxon>Galeoidea</taxon>
        <taxon>Orectolobiformes</taxon>
        <taxon>Hemiscylliidae</taxon>
        <taxon>Chiloscyllium</taxon>
    </lineage>
</organism>
<feature type="domain" description="EF-hand" evidence="7">
    <location>
        <begin position="814"/>
        <end position="849"/>
    </location>
</feature>
<dbReference type="OrthoDB" id="6280085at2759"/>
<evidence type="ECO:0000256" key="6">
    <source>
        <dbReference type="SAM" id="Phobius"/>
    </source>
</evidence>
<feature type="domain" description="EF-hand" evidence="7">
    <location>
        <begin position="778"/>
        <end position="813"/>
    </location>
</feature>
<dbReference type="Pfam" id="PF15361">
    <property type="entry name" value="RIC3"/>
    <property type="match status" value="1"/>
</dbReference>
<dbReference type="Proteomes" id="UP000287033">
    <property type="component" value="Unassembled WGS sequence"/>
</dbReference>
<keyword evidence="6" id="KW-1133">Transmembrane helix</keyword>
<keyword evidence="9" id="KW-1185">Reference proteome</keyword>
<sequence length="911" mass="103038">MTGRAGPQRPGLTMSLSQQVALALCLFICVFLVIPRMLGTPGSGKEAAGRAPSAGHRPPVPGRGQPLVVQSQSNNPKGQPNLRMKSTNQKEMNSDKTQGRNKGFVFQLMPLYAIGISVYAVYKLVQTKYNENEKISKEKNKEIDKKRKNTENQLSELEIRLAQTERMLDSLVKELDPLTSCVDAVASEQKNEIMTQLQQLRQLMKERQAPSIDENVTPIIEDEDRVEDIEIKAQMSEDLISAESEEDMLDDVDPVIGKVPFCDEVELSSISTADAESDFEVDADLPETHEPVSHWLATGECEGGPDQTRPGQAWLHSTRFKWIWKLKASAQHQGIRHARSLHRVGGYVHMMLMALALMNLRRLGDSDGENDLSYTPVMKEHPRLASPDSTSTVSWGTPFPAPFPHRRTYREPCPVEEMTIPENLPAPSESYKLKYQQYKEEMKMNYKEHSQQKIQRSKSNSSGQQPTPAILQMQESPADHMGTDSLTSLDEKATLQQYYTSKPFSMEQNMKRLEAEDLAAEKKKQAVVEQVLVDQLSRAVISDPGQDVGTTDLRQQQTILPGLGSAPLRFKSRKLHQTRVKTSSTLTENVLSNKLRFNARIISRNGRDACRELIGFFFAFDKSLTVYEHRQFGKNRTKALPFIQRGIYCHQCGRRKGRQYDVGDFYVGTNLTFLTSQHVSLPASIQEKLLLILRIIEIDEIAKISLLTGSNPAFTQQEIDDRNTILSVQGLMKEKLVKRGVRTMTGLVKFFHQHDQCGGGVLSRMEIKQGLTEFHLELADKDFESVWLLLDQGGDGEIDYYQFIQVIIGEMNEFRKAFVRKAYMKLDPNKTGSVSVNDISKFYNGRKHPKVLSGECSEQQIRTSFLDTLQENCINSGEVTYIEFEAYYEGISLEVANDEDFANIMRNCWAV</sequence>
<dbReference type="EMBL" id="BEZZ01000636">
    <property type="protein sequence ID" value="GCC34858.1"/>
    <property type="molecule type" value="Genomic_DNA"/>
</dbReference>
<comment type="caution">
    <text evidence="8">The sequence shown here is derived from an EMBL/GenBank/DDBJ whole genome shotgun (WGS) entry which is preliminary data.</text>
</comment>
<evidence type="ECO:0000313" key="8">
    <source>
        <dbReference type="EMBL" id="GCC34858.1"/>
    </source>
</evidence>
<dbReference type="InterPro" id="IPR002048">
    <property type="entry name" value="EF_hand_dom"/>
</dbReference>
<feature type="compositionally biased region" description="Polar residues" evidence="5">
    <location>
        <begin position="452"/>
        <end position="467"/>
    </location>
</feature>
<keyword evidence="2" id="KW-0677">Repeat</keyword>
<accession>A0A401SWU5</accession>
<dbReference type="PROSITE" id="PS50222">
    <property type="entry name" value="EF_HAND_2"/>
    <property type="match status" value="3"/>
</dbReference>
<feature type="region of interest" description="Disordered" evidence="5">
    <location>
        <begin position="446"/>
        <end position="467"/>
    </location>
</feature>
<dbReference type="Gene3D" id="1.10.238.10">
    <property type="entry name" value="EF-hand"/>
    <property type="match status" value="2"/>
</dbReference>
<dbReference type="PANTHER" id="PTHR34524:SF15">
    <property type="entry name" value="EF-HAND DOMAIN-CONTAINING PROTEIN"/>
    <property type="match status" value="1"/>
</dbReference>
<feature type="transmembrane region" description="Helical" evidence="6">
    <location>
        <begin position="104"/>
        <end position="122"/>
    </location>
</feature>
<evidence type="ECO:0000256" key="3">
    <source>
        <dbReference type="ARBA" id="ARBA00022837"/>
    </source>
</evidence>
<dbReference type="AlphaFoldDB" id="A0A401SWU5"/>
<evidence type="ECO:0000259" key="7">
    <source>
        <dbReference type="PROSITE" id="PS50222"/>
    </source>
</evidence>
<reference evidence="8 9" key="1">
    <citation type="journal article" date="2018" name="Nat. Ecol. Evol.">
        <title>Shark genomes provide insights into elasmobranch evolution and the origin of vertebrates.</title>
        <authorList>
            <person name="Hara Y"/>
            <person name="Yamaguchi K"/>
            <person name="Onimaru K"/>
            <person name="Kadota M"/>
            <person name="Koyanagi M"/>
            <person name="Keeley SD"/>
            <person name="Tatsumi K"/>
            <person name="Tanaka K"/>
            <person name="Motone F"/>
            <person name="Kageyama Y"/>
            <person name="Nozu R"/>
            <person name="Adachi N"/>
            <person name="Nishimura O"/>
            <person name="Nakagawa R"/>
            <person name="Tanegashima C"/>
            <person name="Kiyatake I"/>
            <person name="Matsumoto R"/>
            <person name="Murakumo K"/>
            <person name="Nishida K"/>
            <person name="Terakita A"/>
            <person name="Kuratani S"/>
            <person name="Sato K"/>
            <person name="Hyodo S Kuraku.S."/>
        </authorList>
    </citation>
    <scope>NUCLEOTIDE SEQUENCE [LARGE SCALE GENOMIC DNA]</scope>
</reference>
<protein>
    <recommendedName>
        <fullName evidence="7">EF-hand domain-containing protein</fullName>
    </recommendedName>
</protein>